<dbReference type="SUPFAM" id="SSF54593">
    <property type="entry name" value="Glyoxalase/Bleomycin resistance protein/Dihydroxybiphenyl dioxygenase"/>
    <property type="match status" value="1"/>
</dbReference>
<dbReference type="AlphaFoldDB" id="A0A7V8NPR1"/>
<reference evidence="2" key="1">
    <citation type="submission" date="2020-06" db="EMBL/GenBank/DDBJ databases">
        <title>Legume-microbial interactions unlock mineral nutrients during tropical forest succession.</title>
        <authorList>
            <person name="Epihov D.Z."/>
        </authorList>
    </citation>
    <scope>NUCLEOTIDE SEQUENCE [LARGE SCALE GENOMIC DNA]</scope>
    <source>
        <strain evidence="2">Pan2503</strain>
    </source>
</reference>
<accession>A0A7V8NPR1</accession>
<gene>
    <name evidence="2" type="ORF">HRJ53_09670</name>
</gene>
<dbReference type="PROSITE" id="PS51819">
    <property type="entry name" value="VOC"/>
    <property type="match status" value="2"/>
</dbReference>
<dbReference type="InterPro" id="IPR052537">
    <property type="entry name" value="Extradiol_RC_dioxygenase"/>
</dbReference>
<evidence type="ECO:0000259" key="1">
    <source>
        <dbReference type="PROSITE" id="PS51819"/>
    </source>
</evidence>
<organism evidence="2 3">
    <name type="scientific">Candidatus Acidiferrum panamense</name>
    <dbReference type="NCBI Taxonomy" id="2741543"/>
    <lineage>
        <taxon>Bacteria</taxon>
        <taxon>Pseudomonadati</taxon>
        <taxon>Acidobacteriota</taxon>
        <taxon>Terriglobia</taxon>
        <taxon>Candidatus Acidiferrales</taxon>
        <taxon>Candidatus Acidiferrum</taxon>
    </lineage>
</organism>
<feature type="non-terminal residue" evidence="2">
    <location>
        <position position="263"/>
    </location>
</feature>
<dbReference type="Gene3D" id="3.10.180.10">
    <property type="entry name" value="2,3-Dihydroxybiphenyl 1,2-Dioxygenase, domain 1"/>
    <property type="match status" value="2"/>
</dbReference>
<dbReference type="PANTHER" id="PTHR36110:SF2">
    <property type="entry name" value="RING-CLEAVING DIOXYGENASE MHQE-RELATED"/>
    <property type="match status" value="1"/>
</dbReference>
<dbReference type="Proteomes" id="UP000567293">
    <property type="component" value="Unassembled WGS sequence"/>
</dbReference>
<dbReference type="EMBL" id="JACDQQ010000931">
    <property type="protein sequence ID" value="MBA0085254.1"/>
    <property type="molecule type" value="Genomic_DNA"/>
</dbReference>
<feature type="domain" description="VOC" evidence="1">
    <location>
        <begin position="153"/>
        <end position="263"/>
    </location>
</feature>
<name>A0A7V8NPR1_9BACT</name>
<evidence type="ECO:0000313" key="3">
    <source>
        <dbReference type="Proteomes" id="UP000567293"/>
    </source>
</evidence>
<evidence type="ECO:0000313" key="2">
    <source>
        <dbReference type="EMBL" id="MBA0085254.1"/>
    </source>
</evidence>
<feature type="domain" description="VOC" evidence="1">
    <location>
        <begin position="7"/>
        <end position="132"/>
    </location>
</feature>
<keyword evidence="3" id="KW-1185">Reference proteome</keyword>
<sequence>MEYPATGLHHVTACAGAAQPDIDFFTQVIGQRMIKQTILFDGRYAHYHLYYSNAKAEPGSVMTTFPYSRVKGRKGSGQIQATIYTVPAGSLSFWLDHLKRHKIENKGIQERFGQKFIRFMHPSGLEFEVLEDSSDKRVGWHTPEVSKDVSVRGFFGTVLSVRETSETERFFVDALGFRKTGSEGAYTRLEVASGGAAKTIILHHEPEKPQGSWIFGEGTPHHVALNVPDDDALAQQKGIYDELGYTDCSEIKDRNYFHSIYCR</sequence>
<proteinExistence type="predicted"/>
<dbReference type="PANTHER" id="PTHR36110">
    <property type="entry name" value="RING-CLEAVING DIOXYGENASE MHQE-RELATED"/>
    <property type="match status" value="1"/>
</dbReference>
<dbReference type="InterPro" id="IPR037523">
    <property type="entry name" value="VOC_core"/>
</dbReference>
<comment type="caution">
    <text evidence="2">The sequence shown here is derived from an EMBL/GenBank/DDBJ whole genome shotgun (WGS) entry which is preliminary data.</text>
</comment>
<dbReference type="InterPro" id="IPR029068">
    <property type="entry name" value="Glyas_Bleomycin-R_OHBP_Dase"/>
</dbReference>
<protein>
    <submittedName>
        <fullName evidence="2">VOC family protein</fullName>
    </submittedName>
</protein>